<protein>
    <recommendedName>
        <fullName evidence="6">Lipase</fullName>
    </recommendedName>
</protein>
<evidence type="ECO:0000259" key="8">
    <source>
        <dbReference type="Pfam" id="PF00561"/>
    </source>
</evidence>
<keyword evidence="4" id="KW-0443">Lipid metabolism</keyword>
<evidence type="ECO:0000256" key="5">
    <source>
        <dbReference type="ARBA" id="ARBA00023180"/>
    </source>
</evidence>
<dbReference type="GO" id="GO:0016042">
    <property type="term" value="P:lipid catabolic process"/>
    <property type="evidence" value="ECO:0007669"/>
    <property type="project" value="UniProtKB-KW"/>
</dbReference>
<comment type="similarity">
    <text evidence="1 6">Belongs to the AB hydrolase superfamily. Lipase family.</text>
</comment>
<sequence length="411" mass="47173">MAAELYCTFWIILIVQYKTLVFGSTLNFRKNLDEPIDQDAFRNASQLITSKGYPCEEHEVHTADGFILGLQRIPNGKSGLADTNPPVILVQHGLLTSSTCWLDNLVNESLGYLLADAGFDVWFGNSRGNVYSRKHEKYSPSQREFWDWSWDEMAKYDLPATINYILKMTGAEQLYYIGHSQGTEIGFAQFSQDQDLGKKVKLFIALAPVAFLNNIKSPIRYLMPFISDAEEFLALFGEYDFLPNTNINRWLAQFICGFKIPEFLCENIFFIFGGFDFKQMNMTRVPVYVAHNPAGTSTFNIMHYAQSYTSGNFQMRDFGSSEENMKHYNQTTPPLYDVTKMQTPVALYSGTSDWLGDPEDFARLLPLLRNVRRNKVIEGWEHLDFLWAIDGPLECYHDLIDLIKKDSKKLV</sequence>
<dbReference type="Gene3D" id="3.40.50.1820">
    <property type="entry name" value="alpha/beta hydrolase"/>
    <property type="match status" value="1"/>
</dbReference>
<dbReference type="Pfam" id="PF00561">
    <property type="entry name" value="Abhydrolase_1"/>
    <property type="match status" value="1"/>
</dbReference>
<dbReference type="EMBL" id="JBJQND010000005">
    <property type="protein sequence ID" value="KAL3875547.1"/>
    <property type="molecule type" value="Genomic_DNA"/>
</dbReference>
<dbReference type="FunFam" id="3.40.50.1820:FF:000012">
    <property type="entry name" value="Lipase"/>
    <property type="match status" value="1"/>
</dbReference>
<proteinExistence type="inferred from homology"/>
<reference evidence="9 10" key="1">
    <citation type="submission" date="2024-11" db="EMBL/GenBank/DDBJ databases">
        <title>Chromosome-level genome assembly of the freshwater bivalve Anodonta woodiana.</title>
        <authorList>
            <person name="Chen X."/>
        </authorList>
    </citation>
    <scope>NUCLEOTIDE SEQUENCE [LARGE SCALE GENOMIC DNA]</scope>
    <source>
        <strain evidence="9">MN2024</strain>
        <tissue evidence="9">Gills</tissue>
    </source>
</reference>
<evidence type="ECO:0000256" key="1">
    <source>
        <dbReference type="ARBA" id="ARBA00010701"/>
    </source>
</evidence>
<evidence type="ECO:0000256" key="4">
    <source>
        <dbReference type="ARBA" id="ARBA00023098"/>
    </source>
</evidence>
<organism evidence="9 10">
    <name type="scientific">Sinanodonta woodiana</name>
    <name type="common">Chinese pond mussel</name>
    <name type="synonym">Anodonta woodiana</name>
    <dbReference type="NCBI Taxonomy" id="1069815"/>
    <lineage>
        <taxon>Eukaryota</taxon>
        <taxon>Metazoa</taxon>
        <taxon>Spiralia</taxon>
        <taxon>Lophotrochozoa</taxon>
        <taxon>Mollusca</taxon>
        <taxon>Bivalvia</taxon>
        <taxon>Autobranchia</taxon>
        <taxon>Heteroconchia</taxon>
        <taxon>Palaeoheterodonta</taxon>
        <taxon>Unionida</taxon>
        <taxon>Unionoidea</taxon>
        <taxon>Unionidae</taxon>
        <taxon>Unioninae</taxon>
        <taxon>Sinanodonta</taxon>
    </lineage>
</organism>
<evidence type="ECO:0000256" key="3">
    <source>
        <dbReference type="ARBA" id="ARBA00022963"/>
    </source>
</evidence>
<feature type="active site" description="Charge relay system" evidence="7">
    <location>
        <position position="382"/>
    </location>
</feature>
<dbReference type="PIRSF" id="PIRSF000862">
    <property type="entry name" value="Steryl_ester_lip"/>
    <property type="match status" value="1"/>
</dbReference>
<feature type="domain" description="AB hydrolase-1" evidence="8">
    <location>
        <begin position="86"/>
        <end position="387"/>
    </location>
</feature>
<accession>A0ABD3WP19</accession>
<dbReference type="AlphaFoldDB" id="A0ABD3WP19"/>
<evidence type="ECO:0000256" key="2">
    <source>
        <dbReference type="ARBA" id="ARBA00022729"/>
    </source>
</evidence>
<keyword evidence="2" id="KW-0732">Signal</keyword>
<dbReference type="InterPro" id="IPR000073">
    <property type="entry name" value="AB_hydrolase_1"/>
</dbReference>
<dbReference type="GO" id="GO:0016787">
    <property type="term" value="F:hydrolase activity"/>
    <property type="evidence" value="ECO:0007669"/>
    <property type="project" value="UniProtKB-KW"/>
</dbReference>
<dbReference type="SUPFAM" id="SSF53474">
    <property type="entry name" value="alpha/beta-Hydrolases"/>
    <property type="match status" value="1"/>
</dbReference>
<keyword evidence="10" id="KW-1185">Reference proteome</keyword>
<comment type="caution">
    <text evidence="9">The sequence shown here is derived from an EMBL/GenBank/DDBJ whole genome shotgun (WGS) entry which is preliminary data.</text>
</comment>
<feature type="active site" description="Nucleophile" evidence="7">
    <location>
        <position position="180"/>
    </location>
</feature>
<evidence type="ECO:0000256" key="7">
    <source>
        <dbReference type="PIRSR" id="PIRSR000862-1"/>
    </source>
</evidence>
<dbReference type="Proteomes" id="UP001634394">
    <property type="component" value="Unassembled WGS sequence"/>
</dbReference>
<keyword evidence="6" id="KW-0378">Hydrolase</keyword>
<evidence type="ECO:0000313" key="10">
    <source>
        <dbReference type="Proteomes" id="UP001634394"/>
    </source>
</evidence>
<evidence type="ECO:0000313" key="9">
    <source>
        <dbReference type="EMBL" id="KAL3875547.1"/>
    </source>
</evidence>
<keyword evidence="5" id="KW-0325">Glycoprotein</keyword>
<name>A0ABD3WP19_SINWO</name>
<feature type="active site" description="Charge relay system" evidence="7">
    <location>
        <position position="353"/>
    </location>
</feature>
<keyword evidence="3 6" id="KW-0442">Lipid degradation</keyword>
<dbReference type="InterPro" id="IPR029058">
    <property type="entry name" value="AB_hydrolase_fold"/>
</dbReference>
<dbReference type="InterPro" id="IPR025483">
    <property type="entry name" value="Lipase_euk"/>
</dbReference>
<gene>
    <name evidence="9" type="ORF">ACJMK2_033488</name>
</gene>
<evidence type="ECO:0000256" key="6">
    <source>
        <dbReference type="PIRNR" id="PIRNR000862"/>
    </source>
</evidence>
<dbReference type="PANTHER" id="PTHR11005">
    <property type="entry name" value="LYSOSOMAL ACID LIPASE-RELATED"/>
    <property type="match status" value="1"/>
</dbReference>